<proteinExistence type="predicted"/>
<evidence type="ECO:0000313" key="2">
    <source>
        <dbReference type="EMBL" id="SDR71280.1"/>
    </source>
</evidence>
<dbReference type="EMBL" id="LT629770">
    <property type="protein sequence ID" value="SDR71280.1"/>
    <property type="molecule type" value="Genomic_DNA"/>
</dbReference>
<evidence type="ECO:0000313" key="3">
    <source>
        <dbReference type="EMBL" id="SDT08543.1"/>
    </source>
</evidence>
<organism evidence="3 4">
    <name type="scientific">Microbacterium paraoxydans</name>
    <dbReference type="NCBI Taxonomy" id="199592"/>
    <lineage>
        <taxon>Bacteria</taxon>
        <taxon>Bacillati</taxon>
        <taxon>Actinomycetota</taxon>
        <taxon>Actinomycetes</taxon>
        <taxon>Micrococcales</taxon>
        <taxon>Microbacteriaceae</taxon>
        <taxon>Microbacterium</taxon>
    </lineage>
</organism>
<accession>A0A1H1XH14</accession>
<evidence type="ECO:0000256" key="1">
    <source>
        <dbReference type="SAM" id="MobiDB-lite"/>
    </source>
</evidence>
<dbReference type="EMBL" id="LT629770">
    <property type="protein sequence ID" value="SDT08543.1"/>
    <property type="molecule type" value="Genomic_DNA"/>
</dbReference>
<gene>
    <name evidence="2" type="ORF">SAMN04489809_0040</name>
    <name evidence="3" type="ORF">SAMN04489809_3475</name>
</gene>
<dbReference type="Proteomes" id="UP000182126">
    <property type="component" value="Chromosome I"/>
</dbReference>
<name>A0A1H1XH14_9MICO</name>
<feature type="compositionally biased region" description="Polar residues" evidence="1">
    <location>
        <begin position="1"/>
        <end position="13"/>
    </location>
</feature>
<feature type="region of interest" description="Disordered" evidence="1">
    <location>
        <begin position="1"/>
        <end position="20"/>
    </location>
</feature>
<sequence length="106" mass="11654">MEMTSQMKPTSFKNGVPKAERNGMFGAEDRLIELAKAGGTVTAIVTYSVPKVMHDEIADERYPVVQIDHIEPLFEEKAEASATKLRDTAYKARTAEGALDIPEVEA</sequence>
<dbReference type="AlphaFoldDB" id="A0A1H1XH14"/>
<reference evidence="3 4" key="1">
    <citation type="submission" date="2016-10" db="EMBL/GenBank/DDBJ databases">
        <authorList>
            <person name="de Groot N.N."/>
        </authorList>
    </citation>
    <scope>NUCLEOTIDE SEQUENCE [LARGE SCALE GENOMIC DNA]</scope>
    <source>
        <strain evidence="3 4">DSM 15019</strain>
    </source>
</reference>
<evidence type="ECO:0000313" key="4">
    <source>
        <dbReference type="Proteomes" id="UP000182126"/>
    </source>
</evidence>
<protein>
    <submittedName>
        <fullName evidence="3">Uncharacterized protein</fullName>
    </submittedName>
</protein>